<evidence type="ECO:0000256" key="7">
    <source>
        <dbReference type="ARBA" id="ARBA00023180"/>
    </source>
</evidence>
<dbReference type="PROSITE" id="PS51257">
    <property type="entry name" value="PROKAR_LIPOPROTEIN"/>
    <property type="match status" value="1"/>
</dbReference>
<evidence type="ECO:0000256" key="2">
    <source>
        <dbReference type="ARBA" id="ARBA00022685"/>
    </source>
</evidence>
<dbReference type="PROSITE" id="PS00136">
    <property type="entry name" value="SUBTILASE_ASP"/>
    <property type="match status" value="1"/>
</dbReference>
<dbReference type="GO" id="GO:0005802">
    <property type="term" value="C:trans-Golgi network"/>
    <property type="evidence" value="ECO:0007669"/>
    <property type="project" value="TreeGrafter"/>
</dbReference>
<protein>
    <recommendedName>
        <fullName evidence="15">Furin</fullName>
    </recommendedName>
</protein>
<keyword evidence="7" id="KW-0325">Glycoprotein</keyword>
<dbReference type="GO" id="GO:0016486">
    <property type="term" value="P:peptide hormone processing"/>
    <property type="evidence" value="ECO:0007669"/>
    <property type="project" value="TreeGrafter"/>
</dbReference>
<feature type="domain" description="Peptidase S8 pro-domain" evidence="12">
    <location>
        <begin position="28"/>
        <end position="103"/>
    </location>
</feature>
<evidence type="ECO:0000256" key="3">
    <source>
        <dbReference type="ARBA" id="ARBA00022729"/>
    </source>
</evidence>
<dbReference type="PANTHER" id="PTHR42884:SF3">
    <property type="entry name" value="FURIN-LIKE PROTEASE 1, ISOFORMS 1_1-X_2"/>
    <property type="match status" value="1"/>
</dbReference>
<evidence type="ECO:0000256" key="9">
    <source>
        <dbReference type="SAM" id="MobiDB-lite"/>
    </source>
</evidence>
<comment type="caution">
    <text evidence="8">Lacks conserved residue(s) required for the propagation of feature annotation.</text>
</comment>
<keyword evidence="3 10" id="KW-0732">Signal</keyword>
<dbReference type="Gene3D" id="3.30.70.850">
    <property type="entry name" value="Peptidase S8, pro-domain"/>
    <property type="match status" value="1"/>
</dbReference>
<dbReference type="Pfam" id="PF16470">
    <property type="entry name" value="S8_pro-domain"/>
    <property type="match status" value="1"/>
</dbReference>
<dbReference type="SUPFAM" id="SSF52743">
    <property type="entry name" value="Subtilisin-like"/>
    <property type="match status" value="1"/>
</dbReference>
<organism evidence="13 14">
    <name type="scientific">Eptatretus burgeri</name>
    <name type="common">Inshore hagfish</name>
    <dbReference type="NCBI Taxonomy" id="7764"/>
    <lineage>
        <taxon>Eukaryota</taxon>
        <taxon>Metazoa</taxon>
        <taxon>Chordata</taxon>
        <taxon>Craniata</taxon>
        <taxon>Vertebrata</taxon>
        <taxon>Cyclostomata</taxon>
        <taxon>Myxini</taxon>
        <taxon>Myxiniformes</taxon>
        <taxon>Myxinidae</taxon>
        <taxon>Eptatretinae</taxon>
        <taxon>Eptatretus</taxon>
    </lineage>
</organism>
<dbReference type="PANTHER" id="PTHR42884">
    <property type="entry name" value="PROPROTEIN CONVERTASE SUBTILISIN/KEXIN-RELATED"/>
    <property type="match status" value="1"/>
</dbReference>
<evidence type="ECO:0008006" key="15">
    <source>
        <dbReference type="Google" id="ProtNLM"/>
    </source>
</evidence>
<keyword evidence="1" id="KW-0645">Protease</keyword>
<keyword evidence="6" id="KW-0865">Zymogen</keyword>
<accession>A0A8C4NFQ3</accession>
<dbReference type="OMA" id="GSENEWH"/>
<evidence type="ECO:0000256" key="4">
    <source>
        <dbReference type="ARBA" id="ARBA00022801"/>
    </source>
</evidence>
<evidence type="ECO:0000256" key="10">
    <source>
        <dbReference type="SAM" id="SignalP"/>
    </source>
</evidence>
<dbReference type="GO" id="GO:0004252">
    <property type="term" value="F:serine-type endopeptidase activity"/>
    <property type="evidence" value="ECO:0007669"/>
    <property type="project" value="InterPro"/>
</dbReference>
<dbReference type="FunFam" id="3.30.70.850:FF:000001">
    <property type="entry name" value="Proprotein convertase subtilisin/kexin type 5"/>
    <property type="match status" value="1"/>
</dbReference>
<dbReference type="GeneTree" id="ENSGT00940000157220"/>
<feature type="domain" description="Peptidase S8/S53" evidence="11">
    <location>
        <begin position="144"/>
        <end position="192"/>
    </location>
</feature>
<reference evidence="13" key="2">
    <citation type="submission" date="2025-09" db="UniProtKB">
        <authorList>
            <consortium name="Ensembl"/>
        </authorList>
    </citation>
    <scope>IDENTIFICATION</scope>
</reference>
<dbReference type="Pfam" id="PF00082">
    <property type="entry name" value="Peptidase_S8"/>
    <property type="match status" value="1"/>
</dbReference>
<feature type="region of interest" description="Disordered" evidence="9">
    <location>
        <begin position="161"/>
        <end position="211"/>
    </location>
</feature>
<dbReference type="InterPro" id="IPR038466">
    <property type="entry name" value="S8_pro-domain_sf"/>
</dbReference>
<proteinExistence type="inferred from homology"/>
<dbReference type="Proteomes" id="UP000694388">
    <property type="component" value="Unplaced"/>
</dbReference>
<evidence type="ECO:0000313" key="13">
    <source>
        <dbReference type="Ensembl" id="ENSEBUP00000002274.1"/>
    </source>
</evidence>
<dbReference type="InterPro" id="IPR032815">
    <property type="entry name" value="S8_pro-domain"/>
</dbReference>
<dbReference type="InterPro" id="IPR036852">
    <property type="entry name" value="Peptidase_S8/S53_dom_sf"/>
</dbReference>
<evidence type="ECO:0000259" key="12">
    <source>
        <dbReference type="Pfam" id="PF16470"/>
    </source>
</evidence>
<evidence type="ECO:0000256" key="8">
    <source>
        <dbReference type="PROSITE-ProRule" id="PRU01240"/>
    </source>
</evidence>
<dbReference type="InterPro" id="IPR000209">
    <property type="entry name" value="Peptidase_S8/S53_dom"/>
</dbReference>
<dbReference type="AlphaFoldDB" id="A0A8C4NFQ3"/>
<evidence type="ECO:0000256" key="5">
    <source>
        <dbReference type="ARBA" id="ARBA00022825"/>
    </source>
</evidence>
<evidence type="ECO:0000313" key="14">
    <source>
        <dbReference type="Proteomes" id="UP000694388"/>
    </source>
</evidence>
<evidence type="ECO:0000256" key="1">
    <source>
        <dbReference type="ARBA" id="ARBA00022670"/>
    </source>
</evidence>
<dbReference type="PROSITE" id="PS51892">
    <property type="entry name" value="SUBTILASE"/>
    <property type="match status" value="1"/>
</dbReference>
<dbReference type="Gene3D" id="3.40.50.200">
    <property type="entry name" value="Peptidase S8/S53 domain"/>
    <property type="match status" value="1"/>
</dbReference>
<keyword evidence="14" id="KW-1185">Reference proteome</keyword>
<name>A0A8C4NFQ3_EPTBU</name>
<dbReference type="InterPro" id="IPR023827">
    <property type="entry name" value="Peptidase_S8_Asp-AS"/>
</dbReference>
<evidence type="ECO:0000256" key="6">
    <source>
        <dbReference type="ARBA" id="ARBA00023145"/>
    </source>
</evidence>
<comment type="similarity">
    <text evidence="8">Belongs to the peptidase S8 family.</text>
</comment>
<dbReference type="GO" id="GO:0000139">
    <property type="term" value="C:Golgi membrane"/>
    <property type="evidence" value="ECO:0007669"/>
    <property type="project" value="TreeGrafter"/>
</dbReference>
<dbReference type="SUPFAM" id="SSF54897">
    <property type="entry name" value="Protease propeptides/inhibitors"/>
    <property type="match status" value="1"/>
</dbReference>
<sequence length="211" mass="23781">MRILYIPLSVFLASCVCARPQHKVYSNSWAVRVHGGADVASQLASRHGYTYLGKVFDDLYHFQHQKVHKRSLRIYKGHHHVNLLQEPAVYAVQQQVVKIRTKRTALLEPTDPLYDSQWYLGPDQKSHVESHLNVPSAWDQGYTGRGVVVSILDDGIEKAHPDLAPNYDPDASYDLNGNDPDPEARETKNDNNRDIPNQVSACPAAEFGWAP</sequence>
<feature type="chain" id="PRO_5034555276" description="Furin" evidence="10">
    <location>
        <begin position="19"/>
        <end position="211"/>
    </location>
</feature>
<keyword evidence="2" id="KW-0165">Cleavage on pair of basic residues</keyword>
<feature type="compositionally biased region" description="Basic and acidic residues" evidence="9">
    <location>
        <begin position="182"/>
        <end position="193"/>
    </location>
</feature>
<reference evidence="13" key="1">
    <citation type="submission" date="2025-08" db="UniProtKB">
        <authorList>
            <consortium name="Ensembl"/>
        </authorList>
    </citation>
    <scope>IDENTIFICATION</scope>
</reference>
<dbReference type="Ensembl" id="ENSEBUT00000002625.1">
    <property type="protein sequence ID" value="ENSEBUP00000002274.1"/>
    <property type="gene ID" value="ENSEBUG00000001786.1"/>
</dbReference>
<keyword evidence="5" id="KW-0720">Serine protease</keyword>
<evidence type="ECO:0000259" key="11">
    <source>
        <dbReference type="Pfam" id="PF00082"/>
    </source>
</evidence>
<feature type="signal peptide" evidence="10">
    <location>
        <begin position="1"/>
        <end position="18"/>
    </location>
</feature>
<keyword evidence="4" id="KW-0378">Hydrolase</keyword>